<dbReference type="InterPro" id="IPR015797">
    <property type="entry name" value="NUDIX_hydrolase-like_dom_sf"/>
</dbReference>
<dbReference type="InterPro" id="IPR000086">
    <property type="entry name" value="NUDIX_hydrolase_dom"/>
</dbReference>
<dbReference type="Proteomes" id="UP000295706">
    <property type="component" value="Unassembled WGS sequence"/>
</dbReference>
<dbReference type="SUPFAM" id="SSF55811">
    <property type="entry name" value="Nudix"/>
    <property type="match status" value="1"/>
</dbReference>
<protein>
    <submittedName>
        <fullName evidence="2">NUDIX domain-containing protein</fullName>
    </submittedName>
</protein>
<evidence type="ECO:0000313" key="2">
    <source>
        <dbReference type="EMBL" id="TDB68250.1"/>
    </source>
</evidence>
<dbReference type="PROSITE" id="PS51462">
    <property type="entry name" value="NUDIX"/>
    <property type="match status" value="1"/>
</dbReference>
<dbReference type="PANTHER" id="PTHR43736">
    <property type="entry name" value="ADP-RIBOSE PYROPHOSPHATASE"/>
    <property type="match status" value="1"/>
</dbReference>
<dbReference type="Gene3D" id="3.90.79.10">
    <property type="entry name" value="Nucleoside Triphosphate Pyrophosphohydrolase"/>
    <property type="match status" value="1"/>
</dbReference>
<dbReference type="RefSeq" id="WP_132115036.1">
    <property type="nucleotide sequence ID" value="NZ_SMJU01000002.1"/>
</dbReference>
<name>A0A4R4KJ02_9BACT</name>
<dbReference type="EMBL" id="SMJU01000002">
    <property type="protein sequence ID" value="TDB68250.1"/>
    <property type="molecule type" value="Genomic_DNA"/>
</dbReference>
<dbReference type="Pfam" id="PF00293">
    <property type="entry name" value="NUDIX"/>
    <property type="match status" value="1"/>
</dbReference>
<proteinExistence type="predicted"/>
<feature type="domain" description="Nudix hydrolase" evidence="1">
    <location>
        <begin position="44"/>
        <end position="176"/>
    </location>
</feature>
<dbReference type="OrthoDB" id="9787880at2"/>
<organism evidence="2 3">
    <name type="scientific">Arundinibacter roseus</name>
    <dbReference type="NCBI Taxonomy" id="2070510"/>
    <lineage>
        <taxon>Bacteria</taxon>
        <taxon>Pseudomonadati</taxon>
        <taxon>Bacteroidota</taxon>
        <taxon>Cytophagia</taxon>
        <taxon>Cytophagales</taxon>
        <taxon>Spirosomataceae</taxon>
        <taxon>Arundinibacter</taxon>
    </lineage>
</organism>
<comment type="caution">
    <text evidence="2">The sequence shown here is derived from an EMBL/GenBank/DDBJ whole genome shotgun (WGS) entry which is preliminary data.</text>
</comment>
<keyword evidence="3" id="KW-1185">Reference proteome</keyword>
<evidence type="ECO:0000259" key="1">
    <source>
        <dbReference type="PROSITE" id="PS51462"/>
    </source>
</evidence>
<sequence>MHRQDLLQLLQNYHPKDENERKMVLETQVFVQQNSLCFERSLPSGHVTASAWVISPDLQQVLLMHHKKLDRWFQPGGHCDGDPDVRRVALKETEEETGAFGQLVGNEIFDVDVHLIPANAKEAAHFHYDIRFLVVADPATKPAANAESKEVRWVSMSDVPYYNSSESILRMQRKILASV</sequence>
<dbReference type="PANTHER" id="PTHR43736:SF1">
    <property type="entry name" value="DIHYDRONEOPTERIN TRIPHOSPHATE DIPHOSPHATASE"/>
    <property type="match status" value="1"/>
</dbReference>
<evidence type="ECO:0000313" key="3">
    <source>
        <dbReference type="Proteomes" id="UP000295706"/>
    </source>
</evidence>
<dbReference type="CDD" id="cd03674">
    <property type="entry name" value="NUDIX_Hydrolase"/>
    <property type="match status" value="1"/>
</dbReference>
<accession>A0A4R4KJ02</accession>
<gene>
    <name evidence="2" type="ORF">EZE20_04850</name>
</gene>
<reference evidence="2 3" key="1">
    <citation type="submission" date="2019-02" db="EMBL/GenBank/DDBJ databases">
        <title>Arundinibacter roseus gen. nov., sp. nov., a new member of the family Cytophagaceae.</title>
        <authorList>
            <person name="Szuroczki S."/>
            <person name="Khayer B."/>
            <person name="Sproer C."/>
            <person name="Toumi M."/>
            <person name="Szabo A."/>
            <person name="Felfoldi T."/>
            <person name="Schumann P."/>
            <person name="Toth E."/>
        </authorList>
    </citation>
    <scope>NUCLEOTIDE SEQUENCE [LARGE SCALE GENOMIC DNA]</scope>
    <source>
        <strain evidence="2 3">DMA-k-7a</strain>
    </source>
</reference>
<dbReference type="AlphaFoldDB" id="A0A4R4KJ02"/>